<accession>A0A916NAV5</accession>
<dbReference type="EMBL" id="OU015584">
    <property type="protein sequence ID" value="CAG5081521.1"/>
    <property type="molecule type" value="Genomic_DNA"/>
</dbReference>
<dbReference type="AlphaFoldDB" id="A0A916NAV5"/>
<keyword evidence="2" id="KW-1185">Reference proteome</keyword>
<protein>
    <submittedName>
        <fullName evidence="1">Uncharacterized protein</fullName>
    </submittedName>
</protein>
<reference evidence="1" key="1">
    <citation type="submission" date="2021-04" db="EMBL/GenBank/DDBJ databases">
        <authorList>
            <person name="Rodrigo-Torres L."/>
            <person name="Arahal R. D."/>
            <person name="Lucena T."/>
        </authorList>
    </citation>
    <scope>NUCLEOTIDE SEQUENCE</scope>
    <source>
        <strain evidence="1">AS29M-1</strain>
    </source>
</reference>
<dbReference type="KEGG" id="ptan:CRYO30217_01655"/>
<name>A0A916NAV5_9FLAO</name>
<evidence type="ECO:0000313" key="2">
    <source>
        <dbReference type="Proteomes" id="UP000683507"/>
    </source>
</evidence>
<organism evidence="1 2">
    <name type="scientific">Parvicella tangerina</name>
    <dbReference type="NCBI Taxonomy" id="2829795"/>
    <lineage>
        <taxon>Bacteria</taxon>
        <taxon>Pseudomonadati</taxon>
        <taxon>Bacteroidota</taxon>
        <taxon>Flavobacteriia</taxon>
        <taxon>Flavobacteriales</taxon>
        <taxon>Parvicellaceae</taxon>
        <taxon>Parvicella</taxon>
    </lineage>
</organism>
<sequence length="253" mass="29028">MLQHLPENWQKVTLSYVSEKWIGQYVLNCLNESGIEEMICPSKYSITMEEKSVLSDFIAEANKSEKCNKLIVSILPNNSFTIEYAWDEAIHTQSEMMEEHHNRVAKERESLSKLNITEDLTRFEPSVNRLGNEKIFDLEISNSNIISDALTRSFSLFNQLPTVINEGFVQPVIDKVNNIEFSIELNQFGLGYYAENNNENVQESIQKFHNTLFSPNLVLKECALTFESDFGSVTIGYDGKNLIYEEVTDDNKV</sequence>
<dbReference type="Proteomes" id="UP000683507">
    <property type="component" value="Chromosome"/>
</dbReference>
<gene>
    <name evidence="1" type="ORF">CRYO30217_01655</name>
</gene>
<evidence type="ECO:0000313" key="1">
    <source>
        <dbReference type="EMBL" id="CAG5081521.1"/>
    </source>
</evidence>
<proteinExistence type="predicted"/>